<sequence length="49" mass="4995">MTSPMKSSGVVTSTAMTGSMITGSARRAASLNAMDPAILKASSEESTSW</sequence>
<reference evidence="1" key="1">
    <citation type="submission" date="2020-05" db="EMBL/GenBank/DDBJ databases">
        <authorList>
            <person name="Chiriac C."/>
            <person name="Salcher M."/>
            <person name="Ghai R."/>
            <person name="Kavagutti S V."/>
        </authorList>
    </citation>
    <scope>NUCLEOTIDE SEQUENCE</scope>
</reference>
<name>A0A6J6HVH9_9ZZZZ</name>
<evidence type="ECO:0000313" key="1">
    <source>
        <dbReference type="EMBL" id="CAB4616593.1"/>
    </source>
</evidence>
<proteinExistence type="predicted"/>
<organism evidence="1">
    <name type="scientific">freshwater metagenome</name>
    <dbReference type="NCBI Taxonomy" id="449393"/>
    <lineage>
        <taxon>unclassified sequences</taxon>
        <taxon>metagenomes</taxon>
        <taxon>ecological metagenomes</taxon>
    </lineage>
</organism>
<dbReference type="EMBL" id="CAEZVF010000020">
    <property type="protein sequence ID" value="CAB4616593.1"/>
    <property type="molecule type" value="Genomic_DNA"/>
</dbReference>
<accession>A0A6J6HVH9</accession>
<protein>
    <submittedName>
        <fullName evidence="1">Unannotated protein</fullName>
    </submittedName>
</protein>
<dbReference type="AlphaFoldDB" id="A0A6J6HVH9"/>
<gene>
    <name evidence="1" type="ORF">UFOPK1939_00243</name>
</gene>